<sequence length="149" mass="16439">MMELDSTITLIGVRLAKVGLEFIFKGPAPECEECRFKNSCMNLSIGRKYRIVNVRTSTQHNCYVHDEGVQAVEVVESPIISAIESKKAFKGSKVVFEPPSCKRGECTIYDLCHPAGVEFGDKCTISEVIGDTPEECAKGLSLKVVELKH</sequence>
<dbReference type="EMBL" id="MT631406">
    <property type="protein sequence ID" value="QNO50140.1"/>
    <property type="molecule type" value="Genomic_DNA"/>
</dbReference>
<organism evidence="4">
    <name type="scientific">Candidatus Methanogaster sp. ANME-2c ERB4</name>
    <dbReference type="NCBI Taxonomy" id="2759911"/>
    <lineage>
        <taxon>Archaea</taxon>
        <taxon>Methanobacteriati</taxon>
        <taxon>Methanobacteriota</taxon>
        <taxon>Stenosarchaea group</taxon>
        <taxon>Methanomicrobia</taxon>
        <taxon>Methanosarcinales</taxon>
        <taxon>ANME-2 cluster</taxon>
        <taxon>Candidatus Methanogasteraceae</taxon>
        <taxon>Candidatus Methanogaster</taxon>
    </lineage>
</organism>
<dbReference type="EMBL" id="MT631415">
    <property type="protein sequence ID" value="QNO50256.1"/>
    <property type="molecule type" value="Genomic_DNA"/>
</dbReference>
<dbReference type="HAMAP" id="MF_00498">
    <property type="entry name" value="UPF0179"/>
    <property type="match status" value="1"/>
</dbReference>
<comment type="similarity">
    <text evidence="1 2">Belongs to the UPF0179 family.</text>
</comment>
<dbReference type="PANTHER" id="PTHR40699:SF1">
    <property type="entry name" value="UPF0179 PROTEIN MJ1627"/>
    <property type="match status" value="1"/>
</dbReference>
<name>A0A7G9YQ56_9EURY</name>
<accession>A0A7G9YQ56</accession>
<evidence type="ECO:0000256" key="1">
    <source>
        <dbReference type="ARBA" id="ARBA00010824"/>
    </source>
</evidence>
<evidence type="ECO:0000313" key="3">
    <source>
        <dbReference type="EMBL" id="QNO48644.1"/>
    </source>
</evidence>
<evidence type="ECO:0000313" key="5">
    <source>
        <dbReference type="EMBL" id="QNO50256.1"/>
    </source>
</evidence>
<evidence type="ECO:0000313" key="4">
    <source>
        <dbReference type="EMBL" id="QNO50140.1"/>
    </source>
</evidence>
<dbReference type="Pfam" id="PF03684">
    <property type="entry name" value="UPF0179"/>
    <property type="match status" value="1"/>
</dbReference>
<evidence type="ECO:0000256" key="2">
    <source>
        <dbReference type="HAMAP-Rule" id="MF_00498"/>
    </source>
</evidence>
<protein>
    <recommendedName>
        <fullName evidence="2">UPF0179 protein KDJOFGEH_00008</fullName>
    </recommendedName>
</protein>
<dbReference type="AlphaFoldDB" id="A0A7G9YQ56"/>
<dbReference type="InterPro" id="IPR005369">
    <property type="entry name" value="UPF0179"/>
</dbReference>
<dbReference type="PIRSF" id="PIRSF006595">
    <property type="entry name" value="UCP006595"/>
    <property type="match status" value="1"/>
</dbReference>
<proteinExistence type="inferred from homology"/>
<gene>
    <name evidence="5" type="ORF">KDJOFGEH_00008</name>
    <name evidence="3" type="ORF">LENKHJGJ_00015</name>
    <name evidence="4" type="ORF">MOOMDFED_00008</name>
</gene>
<dbReference type="PANTHER" id="PTHR40699">
    <property type="entry name" value="UPF0179 PROTEIN MJ1627"/>
    <property type="match status" value="1"/>
</dbReference>
<reference evidence="4" key="1">
    <citation type="submission" date="2020-06" db="EMBL/GenBank/DDBJ databases">
        <title>Unique genomic features of the anaerobic methanotrophic archaea.</title>
        <authorList>
            <person name="Chadwick G.L."/>
            <person name="Skennerton C.T."/>
            <person name="Laso-Perez R."/>
            <person name="Leu A.O."/>
            <person name="Speth D.R."/>
            <person name="Yu H."/>
            <person name="Morgan-Lang C."/>
            <person name="Hatzenpichler R."/>
            <person name="Goudeau D."/>
            <person name="Malmstrom R."/>
            <person name="Brazelton W.J."/>
            <person name="Woyke T."/>
            <person name="Hallam S.J."/>
            <person name="Tyson G.W."/>
            <person name="Wegener G."/>
            <person name="Boetius A."/>
            <person name="Orphan V."/>
        </authorList>
    </citation>
    <scope>NUCLEOTIDE SEQUENCE</scope>
</reference>
<dbReference type="EMBL" id="MT631357">
    <property type="protein sequence ID" value="QNO48644.1"/>
    <property type="molecule type" value="Genomic_DNA"/>
</dbReference>